<feature type="region of interest" description="Disordered" evidence="2">
    <location>
        <begin position="1"/>
        <end position="30"/>
    </location>
</feature>
<evidence type="ECO:0000256" key="2">
    <source>
        <dbReference type="SAM" id="MobiDB-lite"/>
    </source>
</evidence>
<name>A0A2T3AC84_9PEZI</name>
<feature type="compositionally biased region" description="Basic and acidic residues" evidence="2">
    <location>
        <begin position="193"/>
        <end position="213"/>
    </location>
</feature>
<keyword evidence="4" id="KW-1185">Reference proteome</keyword>
<keyword evidence="1" id="KW-0175">Coiled coil</keyword>
<dbReference type="AlphaFoldDB" id="A0A2T3AC84"/>
<reference evidence="3 4" key="1">
    <citation type="journal article" date="2018" name="Mycol. Prog.">
        <title>Coniella lustricola, a new species from submerged detritus.</title>
        <authorList>
            <person name="Raudabaugh D.B."/>
            <person name="Iturriaga T."/>
            <person name="Carver A."/>
            <person name="Mondo S."/>
            <person name="Pangilinan J."/>
            <person name="Lipzen A."/>
            <person name="He G."/>
            <person name="Amirebrahimi M."/>
            <person name="Grigoriev I.V."/>
            <person name="Miller A.N."/>
        </authorList>
    </citation>
    <scope>NUCLEOTIDE SEQUENCE [LARGE SCALE GENOMIC DNA]</scope>
    <source>
        <strain evidence="3 4">B22-T-1</strain>
    </source>
</reference>
<dbReference type="EMBL" id="KZ678415">
    <property type="protein sequence ID" value="PSR90809.1"/>
    <property type="molecule type" value="Genomic_DNA"/>
</dbReference>
<gene>
    <name evidence="3" type="ORF">BD289DRAFT_430284</name>
</gene>
<evidence type="ECO:0000256" key="1">
    <source>
        <dbReference type="SAM" id="Coils"/>
    </source>
</evidence>
<dbReference type="InParanoid" id="A0A2T3AC84"/>
<dbReference type="OrthoDB" id="5411041at2759"/>
<evidence type="ECO:0000313" key="4">
    <source>
        <dbReference type="Proteomes" id="UP000241462"/>
    </source>
</evidence>
<feature type="region of interest" description="Disordered" evidence="2">
    <location>
        <begin position="188"/>
        <end position="213"/>
    </location>
</feature>
<feature type="coiled-coil region" evidence="1">
    <location>
        <begin position="116"/>
        <end position="146"/>
    </location>
</feature>
<evidence type="ECO:0008006" key="5">
    <source>
        <dbReference type="Google" id="ProtNLM"/>
    </source>
</evidence>
<feature type="compositionally biased region" description="Pro residues" evidence="2">
    <location>
        <begin position="1"/>
        <end position="23"/>
    </location>
</feature>
<sequence>MASPRAQPPSGQPSPSSQPPTQPAGPTTASYVRSPDWMHYSAWAGVILGPIALIMPPRRMGLQAVVLATGTSYATNILAYDYTGESIYQRFNRRWYNMVDGGLPEKARITQERMRVAREQREAGLSEEQRRVLQEEREKKEMAQRSLWQRLWMGNEKSNWREERARQDKEALEEGKGYGDIIVEQVKEVFGSSEHKKDNASKTDEKPNDDKKQ</sequence>
<protein>
    <recommendedName>
        <fullName evidence="5">Rhomboid family membrane protein</fullName>
    </recommendedName>
</protein>
<dbReference type="Proteomes" id="UP000241462">
    <property type="component" value="Unassembled WGS sequence"/>
</dbReference>
<proteinExistence type="predicted"/>
<accession>A0A2T3AC84</accession>
<evidence type="ECO:0000313" key="3">
    <source>
        <dbReference type="EMBL" id="PSR90809.1"/>
    </source>
</evidence>
<organism evidence="3 4">
    <name type="scientific">Coniella lustricola</name>
    <dbReference type="NCBI Taxonomy" id="2025994"/>
    <lineage>
        <taxon>Eukaryota</taxon>
        <taxon>Fungi</taxon>
        <taxon>Dikarya</taxon>
        <taxon>Ascomycota</taxon>
        <taxon>Pezizomycotina</taxon>
        <taxon>Sordariomycetes</taxon>
        <taxon>Sordariomycetidae</taxon>
        <taxon>Diaporthales</taxon>
        <taxon>Schizoparmaceae</taxon>
        <taxon>Coniella</taxon>
    </lineage>
</organism>